<name>B9T9D9_RICCO</name>
<dbReference type="AlphaFoldDB" id="B9T9D9"/>
<evidence type="ECO:0000313" key="2">
    <source>
        <dbReference type="Proteomes" id="UP000008311"/>
    </source>
</evidence>
<dbReference type="PANTHER" id="PTHR38134">
    <property type="entry name" value="SLR1395 PROTEIN"/>
    <property type="match status" value="1"/>
</dbReference>
<reference evidence="2" key="1">
    <citation type="journal article" date="2010" name="Nat. Biotechnol.">
        <title>Draft genome sequence of the oilseed species Ricinus communis.</title>
        <authorList>
            <person name="Chan A.P."/>
            <person name="Crabtree J."/>
            <person name="Zhao Q."/>
            <person name="Lorenzi H."/>
            <person name="Orvis J."/>
            <person name="Puiu D."/>
            <person name="Melake-Berhan A."/>
            <person name="Jones K.M."/>
            <person name="Redman J."/>
            <person name="Chen G."/>
            <person name="Cahoon E.B."/>
            <person name="Gedil M."/>
            <person name="Stanke M."/>
            <person name="Haas B.J."/>
            <person name="Wortman J.R."/>
            <person name="Fraser-Liggett C.M."/>
            <person name="Ravel J."/>
            <person name="Rabinowicz P.D."/>
        </authorList>
    </citation>
    <scope>NUCLEOTIDE SEQUENCE [LARGE SCALE GENOMIC DNA]</scope>
    <source>
        <strain evidence="2">cv. Hale</strain>
    </source>
</reference>
<dbReference type="eggNOG" id="KOG0631">
    <property type="taxonomic scope" value="Eukaryota"/>
</dbReference>
<dbReference type="Proteomes" id="UP000008311">
    <property type="component" value="Unassembled WGS sequence"/>
</dbReference>
<sequence length="365" mass="40036">MKANSVPHLLVYISGHGFGHVAQTAPVLNRLHELVNFKLTIVSAVPAAHLQSRIHGAFEHIPDAVDFGMKMISALDVQPEASFAAYQDFHRDWPRKIEAEIGRIQSLAPDFVLTNVAYLPLAAARRAGVACAAICSLNWVDILQHYCGDMPGAEAILVQMREAYAAAERFFRVTPGMEMETLSNVESVGPIARIGRNRREEIVRRLGLNLDDQLVLVSMGGIATDSPMADWPLQPGVHWLVPQEWAVPRQDVSTLSELDMDFTDVLASCDAMVCKPGYGSFTEAACNGIAVLYVSRKDWPEEPCLVSWLKQAGRCREISREAFEAGQFQQTLDELLALPIKPAAAPTGIDEAASYLLRSMSIASP</sequence>
<protein>
    <submittedName>
        <fullName evidence="1">Uncharacterized protein</fullName>
    </submittedName>
</protein>
<dbReference type="PANTHER" id="PTHR38134:SF2">
    <property type="entry name" value="GALACTOKINASE"/>
    <property type="match status" value="1"/>
</dbReference>
<dbReference type="Gene3D" id="3.40.50.2000">
    <property type="entry name" value="Glycogen Phosphorylase B"/>
    <property type="match status" value="1"/>
</dbReference>
<evidence type="ECO:0000313" key="1">
    <source>
        <dbReference type="EMBL" id="EEF27528.1"/>
    </source>
</evidence>
<proteinExistence type="predicted"/>
<accession>B9T9D9</accession>
<dbReference type="SUPFAM" id="SSF53756">
    <property type="entry name" value="UDP-Glycosyltransferase/glycogen phosphorylase"/>
    <property type="match status" value="1"/>
</dbReference>
<dbReference type="STRING" id="3988.B9T9D9"/>
<gene>
    <name evidence="1" type="ORF">RCOM_0386120</name>
</gene>
<dbReference type="InParanoid" id="B9T9D9"/>
<organism evidence="1 2">
    <name type="scientific">Ricinus communis</name>
    <name type="common">Castor bean</name>
    <dbReference type="NCBI Taxonomy" id="3988"/>
    <lineage>
        <taxon>Eukaryota</taxon>
        <taxon>Viridiplantae</taxon>
        <taxon>Streptophyta</taxon>
        <taxon>Embryophyta</taxon>
        <taxon>Tracheophyta</taxon>
        <taxon>Spermatophyta</taxon>
        <taxon>Magnoliopsida</taxon>
        <taxon>eudicotyledons</taxon>
        <taxon>Gunneridae</taxon>
        <taxon>Pentapetalae</taxon>
        <taxon>rosids</taxon>
        <taxon>fabids</taxon>
        <taxon>Malpighiales</taxon>
        <taxon>Euphorbiaceae</taxon>
        <taxon>Acalyphoideae</taxon>
        <taxon>Acalypheae</taxon>
        <taxon>Ricinus</taxon>
    </lineage>
</organism>
<dbReference type="InterPro" id="IPR053205">
    <property type="entry name" value="GHMP_kinase_L-arabinokinase"/>
</dbReference>
<keyword evidence="2" id="KW-1185">Reference proteome</keyword>
<dbReference type="EMBL" id="EQ975349">
    <property type="protein sequence ID" value="EEF27528.1"/>
    <property type="molecule type" value="Genomic_DNA"/>
</dbReference>